<protein>
    <submittedName>
        <fullName evidence="2">Uncharacterized protein</fullName>
    </submittedName>
</protein>
<dbReference type="OrthoDB" id="4560958at2"/>
<gene>
    <name evidence="2" type="ORF">C8D89_1284</name>
</gene>
<dbReference type="Proteomes" id="UP000245639">
    <property type="component" value="Unassembled WGS sequence"/>
</dbReference>
<evidence type="ECO:0000313" key="2">
    <source>
        <dbReference type="EMBL" id="PVY96695.1"/>
    </source>
</evidence>
<keyword evidence="3" id="KW-1185">Reference proteome</keyword>
<organism evidence="2 3">
    <name type="scientific">Actinomycetospora cinnamomea</name>
    <dbReference type="NCBI Taxonomy" id="663609"/>
    <lineage>
        <taxon>Bacteria</taxon>
        <taxon>Bacillati</taxon>
        <taxon>Actinomycetota</taxon>
        <taxon>Actinomycetes</taxon>
        <taxon>Pseudonocardiales</taxon>
        <taxon>Pseudonocardiaceae</taxon>
        <taxon>Actinomycetospora</taxon>
    </lineage>
</organism>
<evidence type="ECO:0000313" key="3">
    <source>
        <dbReference type="Proteomes" id="UP000245639"/>
    </source>
</evidence>
<proteinExistence type="predicted"/>
<sequence length="74" mass="7889">MPDPSPRHPVTGRPTNRVTDAHESAVESHRHEQLMAARVIASRSTGVEDCAELLGMLGLAQAVGLPVVESPPRV</sequence>
<dbReference type="RefSeq" id="WP_116711268.1">
    <property type="nucleotide sequence ID" value="NZ_QEKW01000028.1"/>
</dbReference>
<dbReference type="EMBL" id="QEKW01000028">
    <property type="protein sequence ID" value="PVY96695.1"/>
    <property type="molecule type" value="Genomic_DNA"/>
</dbReference>
<comment type="caution">
    <text evidence="2">The sequence shown here is derived from an EMBL/GenBank/DDBJ whole genome shotgun (WGS) entry which is preliminary data.</text>
</comment>
<evidence type="ECO:0000256" key="1">
    <source>
        <dbReference type="SAM" id="MobiDB-lite"/>
    </source>
</evidence>
<feature type="region of interest" description="Disordered" evidence="1">
    <location>
        <begin position="1"/>
        <end position="23"/>
    </location>
</feature>
<dbReference type="AlphaFoldDB" id="A0A2U1E9Y4"/>
<accession>A0A2U1E9Y4</accession>
<name>A0A2U1E9Y4_9PSEU</name>
<reference evidence="2 3" key="1">
    <citation type="submission" date="2018-04" db="EMBL/GenBank/DDBJ databases">
        <title>Genomic Encyclopedia of Type Strains, Phase IV (KMG-IV): sequencing the most valuable type-strain genomes for metagenomic binning, comparative biology and taxonomic classification.</title>
        <authorList>
            <person name="Goeker M."/>
        </authorList>
    </citation>
    <scope>NUCLEOTIDE SEQUENCE [LARGE SCALE GENOMIC DNA]</scope>
    <source>
        <strain evidence="2 3">DSM 45771</strain>
    </source>
</reference>